<dbReference type="OrthoDB" id="9806522at2"/>
<dbReference type="InterPro" id="IPR002524">
    <property type="entry name" value="Cation_efflux"/>
</dbReference>
<feature type="transmembrane region" description="Helical" evidence="7">
    <location>
        <begin position="127"/>
        <end position="147"/>
    </location>
</feature>
<proteinExistence type="inferred from homology"/>
<evidence type="ECO:0000256" key="1">
    <source>
        <dbReference type="ARBA" id="ARBA00004141"/>
    </source>
</evidence>
<dbReference type="InterPro" id="IPR027469">
    <property type="entry name" value="Cation_efflux_TMD_sf"/>
</dbReference>
<dbReference type="InterPro" id="IPR036837">
    <property type="entry name" value="Cation_efflux_CTD_sf"/>
</dbReference>
<dbReference type="Pfam" id="PF16916">
    <property type="entry name" value="ZT_dimer"/>
    <property type="match status" value="1"/>
</dbReference>
<dbReference type="FunFam" id="1.20.1510.10:FF:000006">
    <property type="entry name" value="Divalent cation efflux transporter"/>
    <property type="match status" value="1"/>
</dbReference>
<evidence type="ECO:0000256" key="7">
    <source>
        <dbReference type="SAM" id="Phobius"/>
    </source>
</evidence>
<evidence type="ECO:0000313" key="11">
    <source>
        <dbReference type="Proteomes" id="UP000325161"/>
    </source>
</evidence>
<comment type="similarity">
    <text evidence="2">Belongs to the cation diffusion facilitator (CDF) transporter (TC 2.A.4) family.</text>
</comment>
<feature type="transmembrane region" description="Helical" evidence="7">
    <location>
        <begin position="91"/>
        <end position="112"/>
    </location>
</feature>
<dbReference type="InterPro" id="IPR050291">
    <property type="entry name" value="CDF_Transporter"/>
</dbReference>
<dbReference type="SUPFAM" id="SSF160240">
    <property type="entry name" value="Cation efflux protein cytoplasmic domain-like"/>
    <property type="match status" value="1"/>
</dbReference>
<dbReference type="RefSeq" id="WP_148811791.1">
    <property type="nucleotide sequence ID" value="NZ_CP043046.1"/>
</dbReference>
<comment type="subcellular location">
    <subcellularLocation>
        <location evidence="1">Membrane</location>
        <topology evidence="1">Multi-pass membrane protein</topology>
    </subcellularLocation>
</comment>
<evidence type="ECO:0000259" key="8">
    <source>
        <dbReference type="Pfam" id="PF01545"/>
    </source>
</evidence>
<dbReference type="Gene3D" id="3.30.70.1350">
    <property type="entry name" value="Cation efflux protein, cytoplasmic domain"/>
    <property type="match status" value="1"/>
</dbReference>
<feature type="domain" description="Cation efflux protein cytoplasmic" evidence="9">
    <location>
        <begin position="222"/>
        <end position="297"/>
    </location>
</feature>
<gene>
    <name evidence="10" type="ORF">FXN63_00425</name>
</gene>
<dbReference type="KEGG" id="pacr:FXN63_00425"/>
<feature type="transmembrane region" description="Helical" evidence="7">
    <location>
        <begin position="23"/>
        <end position="43"/>
    </location>
</feature>
<feature type="transmembrane region" description="Helical" evidence="7">
    <location>
        <begin position="192"/>
        <end position="213"/>
    </location>
</feature>
<keyword evidence="4 7" id="KW-0812">Transmembrane</keyword>
<dbReference type="PANTHER" id="PTHR43840">
    <property type="entry name" value="MITOCHONDRIAL METAL TRANSPORTER 1-RELATED"/>
    <property type="match status" value="1"/>
</dbReference>
<keyword evidence="11" id="KW-1185">Reference proteome</keyword>
<dbReference type="Proteomes" id="UP000325161">
    <property type="component" value="Chromosome"/>
</dbReference>
<evidence type="ECO:0000256" key="6">
    <source>
        <dbReference type="ARBA" id="ARBA00023136"/>
    </source>
</evidence>
<keyword evidence="6 7" id="KW-0472">Membrane</keyword>
<dbReference type="GO" id="GO:0016020">
    <property type="term" value="C:membrane"/>
    <property type="evidence" value="ECO:0007669"/>
    <property type="project" value="UniProtKB-SubCell"/>
</dbReference>
<protein>
    <submittedName>
        <fullName evidence="10">Cation transporter</fullName>
    </submittedName>
</protein>
<reference evidence="10 11" key="1">
    <citation type="submission" date="2019-08" db="EMBL/GenBank/DDBJ databases">
        <title>Amphibian skin-associated Pigmentiphaga: genome sequence and occurrence across geography and hosts.</title>
        <authorList>
            <person name="Bletz M.C."/>
            <person name="Bunk B."/>
            <person name="Sproeer C."/>
            <person name="Biwer P."/>
            <person name="Reiter S."/>
            <person name="Rabemananjara F.C.E."/>
            <person name="Schulz S."/>
            <person name="Overmann J."/>
            <person name="Vences M."/>
        </authorList>
    </citation>
    <scope>NUCLEOTIDE SEQUENCE [LARGE SCALE GENOMIC DNA]</scope>
    <source>
        <strain evidence="10 11">Mada1488</strain>
    </source>
</reference>
<accession>A0A5C0AS39</accession>
<sequence length="307" mass="33210">MPLARVQAIDDEQTRYQAGRRSTLISVVVNVVLTATQLVAGMIAGSQALVADGVHSLSDLVGDVIVLVAGQRSRKAPDHDHQYGHQRYENAASLMLGALLLAVGLAMLWSAVVKIEDPSLVPQVKPIALWVAFGTLVAKEALFRYMLAVATRIRSGMLIANAWHARSDAASSLVVSIGIAGNLLGYRMLDPIAAMIVGFLVARMGWSFGWNALHDLMDRAVDEETLAAISKTLDETPGVHGWHELRTRKMGDGILVDVHLEIDGALTVVQGHRIAMEARRRVMENHAVINVMTHVDPVGFSQPEPTA</sequence>
<dbReference type="EMBL" id="CP043046">
    <property type="protein sequence ID" value="QEI04466.1"/>
    <property type="molecule type" value="Genomic_DNA"/>
</dbReference>
<keyword evidence="5 7" id="KW-1133">Transmembrane helix</keyword>
<dbReference type="Gene3D" id="1.20.1510.10">
    <property type="entry name" value="Cation efflux protein transmembrane domain"/>
    <property type="match status" value="1"/>
</dbReference>
<dbReference type="InterPro" id="IPR027470">
    <property type="entry name" value="Cation_efflux_CTD"/>
</dbReference>
<evidence type="ECO:0000256" key="2">
    <source>
        <dbReference type="ARBA" id="ARBA00008114"/>
    </source>
</evidence>
<evidence type="ECO:0000256" key="5">
    <source>
        <dbReference type="ARBA" id="ARBA00022989"/>
    </source>
</evidence>
<dbReference type="AlphaFoldDB" id="A0A5C0AS39"/>
<evidence type="ECO:0000256" key="3">
    <source>
        <dbReference type="ARBA" id="ARBA00022448"/>
    </source>
</evidence>
<dbReference type="Pfam" id="PF01545">
    <property type="entry name" value="Cation_efflux"/>
    <property type="match status" value="1"/>
</dbReference>
<dbReference type="SUPFAM" id="SSF161111">
    <property type="entry name" value="Cation efflux protein transmembrane domain-like"/>
    <property type="match status" value="1"/>
</dbReference>
<name>A0A5C0AS39_9BURK</name>
<dbReference type="InterPro" id="IPR058533">
    <property type="entry name" value="Cation_efflux_TM"/>
</dbReference>
<organism evidence="10 11">
    <name type="scientific">Pigmentiphaga aceris</name>
    <dbReference type="NCBI Taxonomy" id="1940612"/>
    <lineage>
        <taxon>Bacteria</taxon>
        <taxon>Pseudomonadati</taxon>
        <taxon>Pseudomonadota</taxon>
        <taxon>Betaproteobacteria</taxon>
        <taxon>Burkholderiales</taxon>
        <taxon>Alcaligenaceae</taxon>
        <taxon>Pigmentiphaga</taxon>
    </lineage>
</organism>
<feature type="transmembrane region" description="Helical" evidence="7">
    <location>
        <begin position="168"/>
        <end position="186"/>
    </location>
</feature>
<dbReference type="GO" id="GO:0008324">
    <property type="term" value="F:monoatomic cation transmembrane transporter activity"/>
    <property type="evidence" value="ECO:0007669"/>
    <property type="project" value="InterPro"/>
</dbReference>
<feature type="transmembrane region" description="Helical" evidence="7">
    <location>
        <begin position="49"/>
        <end position="70"/>
    </location>
</feature>
<evidence type="ECO:0000256" key="4">
    <source>
        <dbReference type="ARBA" id="ARBA00022692"/>
    </source>
</evidence>
<evidence type="ECO:0000313" key="10">
    <source>
        <dbReference type="EMBL" id="QEI04466.1"/>
    </source>
</evidence>
<keyword evidence="3" id="KW-0813">Transport</keyword>
<dbReference type="PANTHER" id="PTHR43840:SF15">
    <property type="entry name" value="MITOCHONDRIAL METAL TRANSPORTER 1-RELATED"/>
    <property type="match status" value="1"/>
</dbReference>
<dbReference type="NCBIfam" id="TIGR01297">
    <property type="entry name" value="CDF"/>
    <property type="match status" value="1"/>
</dbReference>
<evidence type="ECO:0000259" key="9">
    <source>
        <dbReference type="Pfam" id="PF16916"/>
    </source>
</evidence>
<feature type="domain" description="Cation efflux protein transmembrane" evidence="8">
    <location>
        <begin position="24"/>
        <end position="217"/>
    </location>
</feature>